<dbReference type="AlphaFoldDB" id="A0A5B7DQS9"/>
<accession>A0A5B7DQS9</accession>
<name>A0A5B7DQS9_PORTR</name>
<comment type="caution">
    <text evidence="1">The sequence shown here is derived from an EMBL/GenBank/DDBJ whole genome shotgun (WGS) entry which is preliminary data.</text>
</comment>
<evidence type="ECO:0000313" key="2">
    <source>
        <dbReference type="Proteomes" id="UP000324222"/>
    </source>
</evidence>
<proteinExistence type="predicted"/>
<keyword evidence="2" id="KW-1185">Reference proteome</keyword>
<organism evidence="1 2">
    <name type="scientific">Portunus trituberculatus</name>
    <name type="common">Swimming crab</name>
    <name type="synonym">Neptunus trituberculatus</name>
    <dbReference type="NCBI Taxonomy" id="210409"/>
    <lineage>
        <taxon>Eukaryota</taxon>
        <taxon>Metazoa</taxon>
        <taxon>Ecdysozoa</taxon>
        <taxon>Arthropoda</taxon>
        <taxon>Crustacea</taxon>
        <taxon>Multicrustacea</taxon>
        <taxon>Malacostraca</taxon>
        <taxon>Eumalacostraca</taxon>
        <taxon>Eucarida</taxon>
        <taxon>Decapoda</taxon>
        <taxon>Pleocyemata</taxon>
        <taxon>Brachyura</taxon>
        <taxon>Eubrachyura</taxon>
        <taxon>Portunoidea</taxon>
        <taxon>Portunidae</taxon>
        <taxon>Portuninae</taxon>
        <taxon>Portunus</taxon>
    </lineage>
</organism>
<dbReference type="EMBL" id="VSRR010001253">
    <property type="protein sequence ID" value="MPC23800.1"/>
    <property type="molecule type" value="Genomic_DNA"/>
</dbReference>
<sequence length="132" mass="14821">MSLASSALTTSVRITPEWSAISAERRWREWHAGAEGQERHIQGAIIIQLQVFQEQEVGIHPHDNLRQLKFDISLWGGDSHSTEGVHGEAWQLAGQLKHMVVQGGLVAHHGFDVQVNRDILQREIVTSLQFVS</sequence>
<protein>
    <submittedName>
        <fullName evidence="1">Uncharacterized protein</fullName>
    </submittedName>
</protein>
<dbReference type="Proteomes" id="UP000324222">
    <property type="component" value="Unassembled WGS sequence"/>
</dbReference>
<reference evidence="1 2" key="1">
    <citation type="submission" date="2019-05" db="EMBL/GenBank/DDBJ databases">
        <title>Another draft genome of Portunus trituberculatus and its Hox gene families provides insights of decapod evolution.</title>
        <authorList>
            <person name="Jeong J.-H."/>
            <person name="Song I."/>
            <person name="Kim S."/>
            <person name="Choi T."/>
            <person name="Kim D."/>
            <person name="Ryu S."/>
            <person name="Kim W."/>
        </authorList>
    </citation>
    <scope>NUCLEOTIDE SEQUENCE [LARGE SCALE GENOMIC DNA]</scope>
    <source>
        <tissue evidence="1">Muscle</tissue>
    </source>
</reference>
<evidence type="ECO:0000313" key="1">
    <source>
        <dbReference type="EMBL" id="MPC23800.1"/>
    </source>
</evidence>
<gene>
    <name evidence="1" type="ORF">E2C01_016864</name>
</gene>